<evidence type="ECO:0000313" key="1">
    <source>
        <dbReference type="EMBL" id="EAU87102.1"/>
    </source>
</evidence>
<proteinExistence type="predicted"/>
<evidence type="ECO:0000313" key="2">
    <source>
        <dbReference type="Proteomes" id="UP000001861"/>
    </source>
</evidence>
<dbReference type="GeneID" id="6011171"/>
<dbReference type="RefSeq" id="XP_001834654.1">
    <property type="nucleotide sequence ID" value="XM_001834602.2"/>
</dbReference>
<dbReference type="OrthoDB" id="3063017at2759"/>
<organism evidence="1 2">
    <name type="scientific">Coprinopsis cinerea (strain Okayama-7 / 130 / ATCC MYA-4618 / FGSC 9003)</name>
    <name type="common">Inky cap fungus</name>
    <name type="synonym">Hormographiella aspergillata</name>
    <dbReference type="NCBI Taxonomy" id="240176"/>
    <lineage>
        <taxon>Eukaryota</taxon>
        <taxon>Fungi</taxon>
        <taxon>Dikarya</taxon>
        <taxon>Basidiomycota</taxon>
        <taxon>Agaricomycotina</taxon>
        <taxon>Agaricomycetes</taxon>
        <taxon>Agaricomycetidae</taxon>
        <taxon>Agaricales</taxon>
        <taxon>Agaricineae</taxon>
        <taxon>Psathyrellaceae</taxon>
        <taxon>Coprinopsis</taxon>
    </lineage>
</organism>
<sequence length="353" mass="38823">MAPSSPPIVPVSVLEQKYPGDPYFTHTDDPLHNLVDSIATTLTYNGRVLKELARVTFDDDVDNSTLDRRSGEICEYLKSHFPDVKFVACADPKTHAWHNRDGEAQDRRSVKHTIFVNFSLYSSLNHALTCGVPREGLYADPHYKQVLSFLLRVCLLHELGHIVRTIFGSKPTPPKYSLLSNASNGEAGFHVERGVLGGVVVLGYHTERADKSFVREWGNIVGIGFRQPDGEVRWLSRAQREHPLWAIFKNGVIDRVIDHVESLPTEMRDCPLDAVGRLSSVNSTSTSGDPCGSVRNKPDDIIDAVEPASPSPGIHPTSSTTSLLCLPSSAPLTSKFLGLPGEDKSTPDVIYTS</sequence>
<reference evidence="1 2" key="1">
    <citation type="journal article" date="2010" name="Proc. Natl. Acad. Sci. U.S.A.">
        <title>Insights into evolution of multicellular fungi from the assembled chromosomes of the mushroom Coprinopsis cinerea (Coprinus cinereus).</title>
        <authorList>
            <person name="Stajich J.E."/>
            <person name="Wilke S.K."/>
            <person name="Ahren D."/>
            <person name="Au C.H."/>
            <person name="Birren B.W."/>
            <person name="Borodovsky M."/>
            <person name="Burns C."/>
            <person name="Canback B."/>
            <person name="Casselton L.A."/>
            <person name="Cheng C.K."/>
            <person name="Deng J."/>
            <person name="Dietrich F.S."/>
            <person name="Fargo D.C."/>
            <person name="Farman M.L."/>
            <person name="Gathman A.C."/>
            <person name="Goldberg J."/>
            <person name="Guigo R."/>
            <person name="Hoegger P.J."/>
            <person name="Hooker J.B."/>
            <person name="Huggins A."/>
            <person name="James T.Y."/>
            <person name="Kamada T."/>
            <person name="Kilaru S."/>
            <person name="Kodira C."/>
            <person name="Kues U."/>
            <person name="Kupfer D."/>
            <person name="Kwan H.S."/>
            <person name="Lomsadze A."/>
            <person name="Li W."/>
            <person name="Lilly W.W."/>
            <person name="Ma L.J."/>
            <person name="Mackey A.J."/>
            <person name="Manning G."/>
            <person name="Martin F."/>
            <person name="Muraguchi H."/>
            <person name="Natvig D.O."/>
            <person name="Palmerini H."/>
            <person name="Ramesh M.A."/>
            <person name="Rehmeyer C.J."/>
            <person name="Roe B.A."/>
            <person name="Shenoy N."/>
            <person name="Stanke M."/>
            <person name="Ter-Hovhannisyan V."/>
            <person name="Tunlid A."/>
            <person name="Velagapudi R."/>
            <person name="Vision T.J."/>
            <person name="Zeng Q."/>
            <person name="Zolan M.E."/>
            <person name="Pukkila P.J."/>
        </authorList>
    </citation>
    <scope>NUCLEOTIDE SEQUENCE [LARGE SCALE GENOMIC DNA]</scope>
    <source>
        <strain evidence="2">Okayama-7 / 130 / ATCC MYA-4618 / FGSC 9003</strain>
    </source>
</reference>
<dbReference type="eggNOG" id="ENOG502QX97">
    <property type="taxonomic scope" value="Eukaryota"/>
</dbReference>
<dbReference type="InParanoid" id="A8NLC8"/>
<keyword evidence="2" id="KW-1185">Reference proteome</keyword>
<accession>A8NLC8</accession>
<dbReference type="AlphaFoldDB" id="A8NLC8"/>
<protein>
    <submittedName>
        <fullName evidence="1">Uncharacterized protein</fullName>
    </submittedName>
</protein>
<dbReference type="KEGG" id="cci:CC1G_05791"/>
<name>A8NLC8_COPC7</name>
<comment type="caution">
    <text evidence="1">The sequence shown here is derived from an EMBL/GenBank/DDBJ whole genome shotgun (WGS) entry which is preliminary data.</text>
</comment>
<dbReference type="EMBL" id="AACS02000012">
    <property type="protein sequence ID" value="EAU87102.1"/>
    <property type="molecule type" value="Genomic_DNA"/>
</dbReference>
<gene>
    <name evidence="1" type="ORF">CC1G_05791</name>
</gene>
<dbReference type="Proteomes" id="UP000001861">
    <property type="component" value="Unassembled WGS sequence"/>
</dbReference>
<dbReference type="VEuPathDB" id="FungiDB:CC1G_05791"/>